<comment type="caution">
    <text evidence="1">The sequence shown here is derived from an EMBL/GenBank/DDBJ whole genome shotgun (WGS) entry which is preliminary data.</text>
</comment>
<evidence type="ECO:0000313" key="2">
    <source>
        <dbReference type="Proteomes" id="UP001519460"/>
    </source>
</evidence>
<sequence>MPSAPRLVECLLVIRQVIRITKSKSPCFTSICLSTAATVSRQGTDPLPLTMDHGCDVRDTLPLRIYCKCPKAQVQKHLSGRVTLGRQEWREMTSGTVDEQRSQPALLVITPRWIGRLL</sequence>
<gene>
    <name evidence="1" type="ORF">BaRGS_00019044</name>
</gene>
<dbReference type="EMBL" id="JACVVK020000135">
    <property type="protein sequence ID" value="KAK7489649.1"/>
    <property type="molecule type" value="Genomic_DNA"/>
</dbReference>
<dbReference type="Proteomes" id="UP001519460">
    <property type="component" value="Unassembled WGS sequence"/>
</dbReference>
<organism evidence="1 2">
    <name type="scientific">Batillaria attramentaria</name>
    <dbReference type="NCBI Taxonomy" id="370345"/>
    <lineage>
        <taxon>Eukaryota</taxon>
        <taxon>Metazoa</taxon>
        <taxon>Spiralia</taxon>
        <taxon>Lophotrochozoa</taxon>
        <taxon>Mollusca</taxon>
        <taxon>Gastropoda</taxon>
        <taxon>Caenogastropoda</taxon>
        <taxon>Sorbeoconcha</taxon>
        <taxon>Cerithioidea</taxon>
        <taxon>Batillariidae</taxon>
        <taxon>Batillaria</taxon>
    </lineage>
</organism>
<evidence type="ECO:0000313" key="1">
    <source>
        <dbReference type="EMBL" id="KAK7489649.1"/>
    </source>
</evidence>
<accession>A0ABD0KR45</accession>
<reference evidence="1 2" key="1">
    <citation type="journal article" date="2023" name="Sci. Data">
        <title>Genome assembly of the Korean intertidal mud-creeper Batillaria attramentaria.</title>
        <authorList>
            <person name="Patra A.K."/>
            <person name="Ho P.T."/>
            <person name="Jun S."/>
            <person name="Lee S.J."/>
            <person name="Kim Y."/>
            <person name="Won Y.J."/>
        </authorList>
    </citation>
    <scope>NUCLEOTIDE SEQUENCE [LARGE SCALE GENOMIC DNA]</scope>
    <source>
        <strain evidence="1">Wonlab-2016</strain>
    </source>
</reference>
<keyword evidence="2" id="KW-1185">Reference proteome</keyword>
<protein>
    <submittedName>
        <fullName evidence="1">Uncharacterized protein</fullName>
    </submittedName>
</protein>
<name>A0ABD0KR45_9CAEN</name>
<dbReference type="AlphaFoldDB" id="A0ABD0KR45"/>
<proteinExistence type="predicted"/>